<evidence type="ECO:0000256" key="14">
    <source>
        <dbReference type="SAM" id="SignalP"/>
    </source>
</evidence>
<evidence type="ECO:0000256" key="1">
    <source>
        <dbReference type="ARBA" id="ARBA00004251"/>
    </source>
</evidence>
<evidence type="ECO:0000256" key="3">
    <source>
        <dbReference type="ARBA" id="ARBA00022475"/>
    </source>
</evidence>
<keyword evidence="9 13" id="KW-0472">Membrane</keyword>
<feature type="region of interest" description="Disordered" evidence="12">
    <location>
        <begin position="991"/>
        <end position="1016"/>
    </location>
</feature>
<dbReference type="FunFam" id="3.80.10.10:FF:000111">
    <property type="entry name" value="LRR receptor-like serine/threonine-protein kinase ERECTA"/>
    <property type="match status" value="1"/>
</dbReference>
<evidence type="ECO:0000256" key="9">
    <source>
        <dbReference type="ARBA" id="ARBA00023136"/>
    </source>
</evidence>
<dbReference type="Pfam" id="PF00560">
    <property type="entry name" value="LRR_1"/>
    <property type="match status" value="9"/>
</dbReference>
<reference evidence="18" key="1">
    <citation type="journal article" date="2010" name="Nat. Biotechnol.">
        <title>Draft genome sequence of the oilseed species Ricinus communis.</title>
        <authorList>
            <person name="Chan A.P."/>
            <person name="Crabtree J."/>
            <person name="Zhao Q."/>
            <person name="Lorenzi H."/>
            <person name="Orvis J."/>
            <person name="Puiu D."/>
            <person name="Melake-Berhan A."/>
            <person name="Jones K.M."/>
            <person name="Redman J."/>
            <person name="Chen G."/>
            <person name="Cahoon E.B."/>
            <person name="Gedil M."/>
            <person name="Stanke M."/>
            <person name="Haas B.J."/>
            <person name="Wortman J.R."/>
            <person name="Fraser-Liggett C.M."/>
            <person name="Ravel J."/>
            <person name="Rabinowicz P.D."/>
        </authorList>
    </citation>
    <scope>NUCLEOTIDE SEQUENCE [LARGE SCALE GENOMIC DNA]</scope>
    <source>
        <strain evidence="18">cv. Hale</strain>
    </source>
</reference>
<keyword evidence="4" id="KW-0433">Leucine-rich repeat</keyword>
<keyword evidence="18" id="KW-1185">Reference proteome</keyword>
<evidence type="ECO:0000256" key="11">
    <source>
        <dbReference type="ARBA" id="ARBA00023180"/>
    </source>
</evidence>
<sequence>MRIASVTFVSLLFLIAATTFSFVHSHGSYNAAVGCNQIEREALMKFKDELQDPSKRLASWGADAECCTWHGVICDNFTGHVTELHLKILSSEEYYSSSDALGYYFYEEYLERSSFRGKVSQSLLNLKHLNYLDLSNNDFGGIQIPPFLGSMESLRHLNLYGAGFGGRIPHQLGNLSNLQYLNLNAKSIYTSAVIYIESLQWLSSLRSLEFLDFSGVDLSKAFNWLDVLNTLPSLGELHLSGSELYPIPLLSNVNFSSLLTLNLSANNFVVPSWIFRLTTLATLDLSSNNFVGSIPIHLQNITTLRELYLSDSGLNSSIFNCLHGLAHLELLHLASNYNLDGKIPSTIGNLTSLRSLDLSFNSLEEGIPSAIGNLTSLKSLDLSRNSLEGDIPSAIGNLASLSSLDLSRNSLEGGIPTWFRNLCNLRSLELSINKLSQEINEVFEILSGCVSDILESLILPSSQLSGHLSDRLVKFKNLAYLDLNDNLISGPIPENLGELNFLISLDLGNNKLNGSLPIDFGMLSKLNYVDISNNSLEGEISEIHFANLTNLATFKASSNQLRLRVSPDWFPAFQRVSTISLKCWKVGPQFPTWIHSLKYLAYLDLSNSTISSTLPTWFHNFSSRLYQINLSHNQMHGTIPYLSIDDSDYSLIDLSSNNFGGSMPFISSNPFGLDLSNNSFSGSISSFLCYKPRTINVLNLGENLFSGEIPDCWMNWNYTNVIRLSNNYFSGNIPESIGTLSELSVLNIRNNNLSGEMPISLKHCTSLQVLDLSGNELSGEITTWMGQHFQGTLILNLRGNKFHGFIPEELCGMTALVILDFANNNLNGTIPRCINNFTALLSGTSYLKDGKVLVDYGPTLTYSESSLIERNGKLVEYSTTLGFVRSLDFSNNKLSGEIPEEMTSLRGLLFLNLSHNSLTGRIPENIGAMKALQILDFSRNQLSGEIPQSMSSLTFLNNLNLSSNKLSGIIPSSTQLQSFDSSSFSGNNLCGPPLTQSCSGDGEKPDIEKRTTEDGGNGSPEAIDWFYFYVSIAPGFVIGFWVVVGPLAFNKRWRRLYFNFLEDLWNKIWVWFYVHIVNRRRF</sequence>
<dbReference type="EC" id="1.3.1.74" evidence="17"/>
<evidence type="ECO:0000256" key="7">
    <source>
        <dbReference type="ARBA" id="ARBA00022737"/>
    </source>
</evidence>
<feature type="signal peptide" evidence="14">
    <location>
        <begin position="1"/>
        <end position="25"/>
    </location>
</feature>
<dbReference type="AlphaFoldDB" id="B9T0F6"/>
<dbReference type="eggNOG" id="KOG0619">
    <property type="taxonomic scope" value="Eukaryota"/>
</dbReference>
<feature type="chain" id="PRO_5002892236" evidence="14">
    <location>
        <begin position="26"/>
        <end position="1082"/>
    </location>
</feature>
<dbReference type="InterPro" id="IPR013210">
    <property type="entry name" value="LRR_N_plant-typ"/>
</dbReference>
<comment type="similarity">
    <text evidence="2">Belongs to the RLP family.</text>
</comment>
<protein>
    <submittedName>
        <fullName evidence="17">Leucine-rich repeat receptor protein kinase exs, putative</fullName>
        <ecNumber evidence="17">1.3.1.74</ecNumber>
    </submittedName>
</protein>
<dbReference type="InParanoid" id="B9T0F6"/>
<dbReference type="Proteomes" id="UP000008311">
    <property type="component" value="Unassembled WGS sequence"/>
</dbReference>
<keyword evidence="5 13" id="KW-0812">Transmembrane</keyword>
<evidence type="ECO:0000256" key="10">
    <source>
        <dbReference type="ARBA" id="ARBA00023170"/>
    </source>
</evidence>
<dbReference type="SMART" id="SM00369">
    <property type="entry name" value="LRR_TYP"/>
    <property type="match status" value="13"/>
</dbReference>
<accession>B9T0F6</accession>
<evidence type="ECO:0000256" key="13">
    <source>
        <dbReference type="SAM" id="Phobius"/>
    </source>
</evidence>
<dbReference type="Pfam" id="PF13855">
    <property type="entry name" value="LRR_8"/>
    <property type="match status" value="1"/>
</dbReference>
<keyword evidence="3" id="KW-1003">Cell membrane</keyword>
<feature type="domain" description="Disease resistance R13L4/SHOC-2-like LRR" evidence="16">
    <location>
        <begin position="117"/>
        <end position="286"/>
    </location>
</feature>
<feature type="domain" description="Leucine-rich repeat-containing N-terminal plant-type" evidence="15">
    <location>
        <begin position="39"/>
        <end position="75"/>
    </location>
</feature>
<evidence type="ECO:0000256" key="4">
    <source>
        <dbReference type="ARBA" id="ARBA00022614"/>
    </source>
</evidence>
<feature type="compositionally biased region" description="Basic and acidic residues" evidence="12">
    <location>
        <begin position="1001"/>
        <end position="1013"/>
    </location>
</feature>
<dbReference type="Pfam" id="PF08263">
    <property type="entry name" value="LRRNT_2"/>
    <property type="match status" value="1"/>
</dbReference>
<dbReference type="Pfam" id="PF23598">
    <property type="entry name" value="LRR_14"/>
    <property type="match status" value="2"/>
</dbReference>
<evidence type="ECO:0000259" key="15">
    <source>
        <dbReference type="Pfam" id="PF08263"/>
    </source>
</evidence>
<dbReference type="PANTHER" id="PTHR48063:SF98">
    <property type="entry name" value="LRR RECEPTOR-LIKE SERINE_THREONINE-PROTEIN KINASE FLS2"/>
    <property type="match status" value="1"/>
</dbReference>
<keyword evidence="8 13" id="KW-1133">Transmembrane helix</keyword>
<keyword evidence="11" id="KW-0325">Glycoprotein</keyword>
<dbReference type="SMART" id="SM00365">
    <property type="entry name" value="LRR_SD22"/>
    <property type="match status" value="6"/>
</dbReference>
<dbReference type="InterPro" id="IPR055414">
    <property type="entry name" value="LRR_R13L4/SHOC2-like"/>
</dbReference>
<dbReference type="SUPFAM" id="SSF52047">
    <property type="entry name" value="RNI-like"/>
    <property type="match status" value="2"/>
</dbReference>
<dbReference type="FunFam" id="3.80.10.10:FF:000095">
    <property type="entry name" value="LRR receptor-like serine/threonine-protein kinase GSO1"/>
    <property type="match status" value="2"/>
</dbReference>
<evidence type="ECO:0000256" key="6">
    <source>
        <dbReference type="ARBA" id="ARBA00022729"/>
    </source>
</evidence>
<evidence type="ECO:0000313" key="18">
    <source>
        <dbReference type="Proteomes" id="UP000008311"/>
    </source>
</evidence>
<dbReference type="SUPFAM" id="SSF52058">
    <property type="entry name" value="L domain-like"/>
    <property type="match status" value="1"/>
</dbReference>
<keyword evidence="17" id="KW-0418">Kinase</keyword>
<dbReference type="PRINTS" id="PR00019">
    <property type="entry name" value="LEURICHRPT"/>
</dbReference>
<evidence type="ECO:0000256" key="12">
    <source>
        <dbReference type="SAM" id="MobiDB-lite"/>
    </source>
</evidence>
<feature type="domain" description="Disease resistance R13L4/SHOC-2-like LRR" evidence="16">
    <location>
        <begin position="297"/>
        <end position="442"/>
    </location>
</feature>
<keyword evidence="17" id="KW-0560">Oxidoreductase</keyword>
<dbReference type="GO" id="GO:0032440">
    <property type="term" value="F:2-alkenal reductase [NAD(P)H] activity"/>
    <property type="evidence" value="ECO:0007669"/>
    <property type="project" value="UniProtKB-EC"/>
</dbReference>
<dbReference type="InterPro" id="IPR046956">
    <property type="entry name" value="RLP23-like"/>
</dbReference>
<dbReference type="GO" id="GO:0016301">
    <property type="term" value="F:kinase activity"/>
    <property type="evidence" value="ECO:0007669"/>
    <property type="project" value="UniProtKB-KW"/>
</dbReference>
<dbReference type="Gene3D" id="3.80.10.10">
    <property type="entry name" value="Ribonuclease Inhibitor"/>
    <property type="match status" value="5"/>
</dbReference>
<evidence type="ECO:0000256" key="8">
    <source>
        <dbReference type="ARBA" id="ARBA00022989"/>
    </source>
</evidence>
<keyword evidence="6 14" id="KW-0732">Signal</keyword>
<gene>
    <name evidence="17" type="ORF">RCOM_1113060</name>
</gene>
<keyword evidence="10 17" id="KW-0675">Receptor</keyword>
<evidence type="ECO:0000256" key="5">
    <source>
        <dbReference type="ARBA" id="ARBA00022692"/>
    </source>
</evidence>
<organism evidence="17 18">
    <name type="scientific">Ricinus communis</name>
    <name type="common">Castor bean</name>
    <dbReference type="NCBI Taxonomy" id="3988"/>
    <lineage>
        <taxon>Eukaryota</taxon>
        <taxon>Viridiplantae</taxon>
        <taxon>Streptophyta</taxon>
        <taxon>Embryophyta</taxon>
        <taxon>Tracheophyta</taxon>
        <taxon>Spermatophyta</taxon>
        <taxon>Magnoliopsida</taxon>
        <taxon>eudicotyledons</taxon>
        <taxon>Gunneridae</taxon>
        <taxon>Pentapetalae</taxon>
        <taxon>rosids</taxon>
        <taxon>fabids</taxon>
        <taxon>Malpighiales</taxon>
        <taxon>Euphorbiaceae</taxon>
        <taxon>Acalyphoideae</taxon>
        <taxon>Acalypheae</taxon>
        <taxon>Ricinus</taxon>
    </lineage>
</organism>
<dbReference type="InterPro" id="IPR032675">
    <property type="entry name" value="LRR_dom_sf"/>
</dbReference>
<dbReference type="PANTHER" id="PTHR48063">
    <property type="entry name" value="LRR RECEPTOR-LIKE KINASE"/>
    <property type="match status" value="1"/>
</dbReference>
<dbReference type="FunFam" id="3.80.10.10:FF:000041">
    <property type="entry name" value="LRR receptor-like serine/threonine-protein kinase ERECTA"/>
    <property type="match status" value="1"/>
</dbReference>
<keyword evidence="7" id="KW-0677">Repeat</keyword>
<dbReference type="EMBL" id="EQ974303">
    <property type="protein sequence ID" value="EEF30645.1"/>
    <property type="molecule type" value="Genomic_DNA"/>
</dbReference>
<evidence type="ECO:0000313" key="17">
    <source>
        <dbReference type="EMBL" id="EEF30645.1"/>
    </source>
</evidence>
<feature type="transmembrane region" description="Helical" evidence="13">
    <location>
        <begin position="1026"/>
        <end position="1049"/>
    </location>
</feature>
<evidence type="ECO:0000259" key="16">
    <source>
        <dbReference type="Pfam" id="PF23598"/>
    </source>
</evidence>
<comment type="subcellular location">
    <subcellularLocation>
        <location evidence="1">Cell membrane</location>
        <topology evidence="1">Single-pass type I membrane protein</topology>
    </subcellularLocation>
</comment>
<proteinExistence type="inferred from homology"/>
<dbReference type="InterPro" id="IPR003591">
    <property type="entry name" value="Leu-rich_rpt_typical-subtyp"/>
</dbReference>
<dbReference type="PROSITE" id="PS51257">
    <property type="entry name" value="PROKAR_LIPOPROTEIN"/>
    <property type="match status" value="1"/>
</dbReference>
<keyword evidence="17" id="KW-0808">Transferase</keyword>
<dbReference type="InterPro" id="IPR001611">
    <property type="entry name" value="Leu-rich_rpt"/>
</dbReference>
<evidence type="ECO:0000256" key="2">
    <source>
        <dbReference type="ARBA" id="ARBA00009592"/>
    </source>
</evidence>
<dbReference type="GO" id="GO:0005886">
    <property type="term" value="C:plasma membrane"/>
    <property type="evidence" value="ECO:0007669"/>
    <property type="project" value="UniProtKB-SubCell"/>
</dbReference>
<name>B9T0F6_RICCO</name>